<name>A0ABY5NTJ8_9FLAO</name>
<reference evidence="2 3" key="1">
    <citation type="submission" date="2022-08" db="EMBL/GenBank/DDBJ databases">
        <title>Myroides zhujiangensis sp. nov., a novel bacterium isolated from sediment in the Pearl River Estuary.</title>
        <authorList>
            <person name="Cui L."/>
        </authorList>
    </citation>
    <scope>NUCLEOTIDE SEQUENCE [LARGE SCALE GENOMIC DNA]</scope>
    <source>
        <strain evidence="2 3">SCSIO 72103</strain>
    </source>
</reference>
<evidence type="ECO:0000313" key="3">
    <source>
        <dbReference type="Proteomes" id="UP001317001"/>
    </source>
</evidence>
<evidence type="ECO:0000313" key="2">
    <source>
        <dbReference type="EMBL" id="UUV21894.1"/>
    </source>
</evidence>
<dbReference type="RefSeq" id="WP_257499814.1">
    <property type="nucleotide sequence ID" value="NZ_CP102382.1"/>
</dbReference>
<feature type="chain" id="PRO_5045307019" description="TonB C-terminal domain-containing protein" evidence="1">
    <location>
        <begin position="20"/>
        <end position="130"/>
    </location>
</feature>
<dbReference type="Gene3D" id="3.30.1150.10">
    <property type="match status" value="1"/>
</dbReference>
<evidence type="ECO:0000256" key="1">
    <source>
        <dbReference type="SAM" id="SignalP"/>
    </source>
</evidence>
<proteinExistence type="predicted"/>
<evidence type="ECO:0008006" key="4">
    <source>
        <dbReference type="Google" id="ProtNLM"/>
    </source>
</evidence>
<organism evidence="2 3">
    <name type="scientific">Paenimyroides aestuarii</name>
    <dbReference type="NCBI Taxonomy" id="2968490"/>
    <lineage>
        <taxon>Bacteria</taxon>
        <taxon>Pseudomonadati</taxon>
        <taxon>Bacteroidota</taxon>
        <taxon>Flavobacteriia</taxon>
        <taxon>Flavobacteriales</taxon>
        <taxon>Flavobacteriaceae</taxon>
        <taxon>Paenimyroides</taxon>
    </lineage>
</organism>
<keyword evidence="1" id="KW-0732">Signal</keyword>
<accession>A0ABY5NTJ8</accession>
<dbReference type="SUPFAM" id="SSF74653">
    <property type="entry name" value="TolA/TonB C-terminal domain"/>
    <property type="match status" value="1"/>
</dbReference>
<dbReference type="EMBL" id="CP102382">
    <property type="protein sequence ID" value="UUV21894.1"/>
    <property type="molecule type" value="Genomic_DNA"/>
</dbReference>
<protein>
    <recommendedName>
        <fullName evidence="4">TonB C-terminal domain-containing protein</fullName>
    </recommendedName>
</protein>
<keyword evidence="3" id="KW-1185">Reference proteome</keyword>
<gene>
    <name evidence="2" type="ORF">NPX36_02240</name>
</gene>
<sequence>MKKNLFLMLCVFGFSLGFAQDKIYKNNEVDVIAAPYEGMSAFYQTIAKEIDIVNLEKLPNKKVDFRVFFIVEKDGSFTDFNTEGISFGRANEVIAALKKMPKWKPAVYNSENVRSQMIIPISLIGSKPKR</sequence>
<feature type="signal peptide" evidence="1">
    <location>
        <begin position="1"/>
        <end position="19"/>
    </location>
</feature>
<dbReference type="Proteomes" id="UP001317001">
    <property type="component" value="Chromosome"/>
</dbReference>